<organism evidence="1 2">
    <name type="scientific">Penicillium hordei</name>
    <dbReference type="NCBI Taxonomy" id="40994"/>
    <lineage>
        <taxon>Eukaryota</taxon>
        <taxon>Fungi</taxon>
        <taxon>Dikarya</taxon>
        <taxon>Ascomycota</taxon>
        <taxon>Pezizomycotina</taxon>
        <taxon>Eurotiomycetes</taxon>
        <taxon>Eurotiomycetidae</taxon>
        <taxon>Eurotiales</taxon>
        <taxon>Aspergillaceae</taxon>
        <taxon>Penicillium</taxon>
    </lineage>
</organism>
<protein>
    <submittedName>
        <fullName evidence="1">Uncharacterized protein</fullName>
    </submittedName>
</protein>
<evidence type="ECO:0000313" key="2">
    <source>
        <dbReference type="Proteomes" id="UP001213799"/>
    </source>
</evidence>
<dbReference type="RefSeq" id="XP_056751384.1">
    <property type="nucleotide sequence ID" value="XM_056899308.1"/>
</dbReference>
<dbReference type="Proteomes" id="UP001213799">
    <property type="component" value="Unassembled WGS sequence"/>
</dbReference>
<gene>
    <name evidence="1" type="ORF">N7537_008253</name>
</gene>
<sequence>MATSHHGTVALSTTNCLQGIETSCAGDGDRPGDVEPTTPICSQSIGGILSNRDTIPELLGNSSCHMRAYFHITPIE</sequence>
<keyword evidence="2" id="KW-1185">Reference proteome</keyword>
<name>A0AAD6E0K2_9EURO</name>
<evidence type="ECO:0000313" key="1">
    <source>
        <dbReference type="EMBL" id="KAJ5598169.1"/>
    </source>
</evidence>
<reference evidence="1" key="1">
    <citation type="journal article" date="2023" name="IMA Fungus">
        <title>Comparative genomic study of the Penicillium genus elucidates a diverse pangenome and 15 lateral gene transfer events.</title>
        <authorList>
            <person name="Petersen C."/>
            <person name="Sorensen T."/>
            <person name="Nielsen M.R."/>
            <person name="Sondergaard T.E."/>
            <person name="Sorensen J.L."/>
            <person name="Fitzpatrick D.A."/>
            <person name="Frisvad J.C."/>
            <person name="Nielsen K.L."/>
        </authorList>
    </citation>
    <scope>NUCLEOTIDE SEQUENCE</scope>
    <source>
        <strain evidence="1">IBT 12815</strain>
    </source>
</reference>
<reference evidence="1" key="2">
    <citation type="submission" date="2023-01" db="EMBL/GenBank/DDBJ databases">
        <authorList>
            <person name="Petersen C."/>
        </authorList>
    </citation>
    <scope>NUCLEOTIDE SEQUENCE</scope>
    <source>
        <strain evidence="1">IBT 12815</strain>
    </source>
</reference>
<dbReference type="AlphaFoldDB" id="A0AAD6E0K2"/>
<dbReference type="EMBL" id="JAQJAE010000004">
    <property type="protein sequence ID" value="KAJ5598169.1"/>
    <property type="molecule type" value="Genomic_DNA"/>
</dbReference>
<accession>A0AAD6E0K2</accession>
<dbReference type="GeneID" id="81589550"/>
<comment type="caution">
    <text evidence="1">The sequence shown here is derived from an EMBL/GenBank/DDBJ whole genome shotgun (WGS) entry which is preliminary data.</text>
</comment>
<proteinExistence type="predicted"/>